<evidence type="ECO:0000259" key="1">
    <source>
        <dbReference type="Pfam" id="PF09346"/>
    </source>
</evidence>
<dbReference type="InterPro" id="IPR037883">
    <property type="entry name" value="Knr4/Smi1-like_sf"/>
</dbReference>
<evidence type="ECO:0000313" key="2">
    <source>
        <dbReference type="EMBL" id="CAL2093012.1"/>
    </source>
</evidence>
<comment type="caution">
    <text evidence="2">The sequence shown here is derived from an EMBL/GenBank/DDBJ whole genome shotgun (WGS) entry which is preliminary data.</text>
</comment>
<evidence type="ECO:0000313" key="3">
    <source>
        <dbReference type="Proteomes" id="UP001497416"/>
    </source>
</evidence>
<sequence length="168" mass="19687">MKKLKELIKIISKDSDCKILEPNTEIIIDKKIPDDLHLFFKLTNGINLFENESFGIKIIGKEEFISTNKYLYPDDDVIWEELQNDITNEWYLIAKNQELAQYVSIDLTDRNFGKCYDSYLSTHGEEGMSEIIANSFTELLWNLYISKGKGESWYWNDSKFEKIGDAFD</sequence>
<feature type="domain" description="Knr4/Smi1-like" evidence="1">
    <location>
        <begin position="31"/>
        <end position="140"/>
    </location>
</feature>
<dbReference type="EMBL" id="CAXIXY010000007">
    <property type="protein sequence ID" value="CAL2093012.1"/>
    <property type="molecule type" value="Genomic_DNA"/>
</dbReference>
<keyword evidence="3" id="KW-1185">Reference proteome</keyword>
<accession>A0ABM9P523</accession>
<organism evidence="2 3">
    <name type="scientific">Tenacibaculum platacis</name>
    <dbReference type="NCBI Taxonomy" id="3137852"/>
    <lineage>
        <taxon>Bacteria</taxon>
        <taxon>Pseudomonadati</taxon>
        <taxon>Bacteroidota</taxon>
        <taxon>Flavobacteriia</taxon>
        <taxon>Flavobacteriales</taxon>
        <taxon>Flavobacteriaceae</taxon>
        <taxon>Tenacibaculum</taxon>
    </lineage>
</organism>
<protein>
    <submittedName>
        <fullName evidence="2">Antitoxin YokJ</fullName>
    </submittedName>
</protein>
<dbReference type="InterPro" id="IPR018958">
    <property type="entry name" value="Knr4/Smi1-like_dom"/>
</dbReference>
<name>A0ABM9P523_9FLAO</name>
<dbReference type="Pfam" id="PF09346">
    <property type="entry name" value="SMI1_KNR4"/>
    <property type="match status" value="1"/>
</dbReference>
<dbReference type="RefSeq" id="WP_348713506.1">
    <property type="nucleotide sequence ID" value="NZ_CAXIXW010000011.1"/>
</dbReference>
<gene>
    <name evidence="2" type="ORF">T190607A01A_50118</name>
</gene>
<dbReference type="SUPFAM" id="SSF160631">
    <property type="entry name" value="SMI1/KNR4-like"/>
    <property type="match status" value="1"/>
</dbReference>
<dbReference type="Proteomes" id="UP001497416">
    <property type="component" value="Unassembled WGS sequence"/>
</dbReference>
<proteinExistence type="predicted"/>
<reference evidence="2 3" key="1">
    <citation type="submission" date="2024-05" db="EMBL/GenBank/DDBJ databases">
        <authorList>
            <person name="Duchaud E."/>
        </authorList>
    </citation>
    <scope>NUCLEOTIDE SEQUENCE [LARGE SCALE GENOMIC DNA]</scope>
    <source>
        <strain evidence="2">Ena-SAMPLE-TAB-13-05-2024-13:56:06:370-140302</strain>
    </source>
</reference>